<evidence type="ECO:0000313" key="5">
    <source>
        <dbReference type="Proteomes" id="UP000247150"/>
    </source>
</evidence>
<dbReference type="InterPro" id="IPR035965">
    <property type="entry name" value="PAS-like_dom_sf"/>
</dbReference>
<dbReference type="SMART" id="SM00086">
    <property type="entry name" value="PAC"/>
    <property type="match status" value="1"/>
</dbReference>
<dbReference type="AlphaFoldDB" id="A0A2V2ZV99"/>
<dbReference type="OrthoDB" id="2702602at2"/>
<dbReference type="InterPro" id="IPR013656">
    <property type="entry name" value="PAS_4"/>
</dbReference>
<dbReference type="PROSITE" id="PS50112">
    <property type="entry name" value="PAS"/>
    <property type="match status" value="1"/>
</dbReference>
<organism evidence="4 5">
    <name type="scientific">Cytobacillus oceanisediminis</name>
    <dbReference type="NCBI Taxonomy" id="665099"/>
    <lineage>
        <taxon>Bacteria</taxon>
        <taxon>Bacillati</taxon>
        <taxon>Bacillota</taxon>
        <taxon>Bacilli</taxon>
        <taxon>Bacillales</taxon>
        <taxon>Bacillaceae</taxon>
        <taxon>Cytobacillus</taxon>
    </lineage>
</organism>
<dbReference type="PROSITE" id="PS50113">
    <property type="entry name" value="PAC"/>
    <property type="match status" value="1"/>
</dbReference>
<dbReference type="SMART" id="SM00091">
    <property type="entry name" value="PAS"/>
    <property type="match status" value="1"/>
</dbReference>
<evidence type="ECO:0000259" key="1">
    <source>
        <dbReference type="PROSITE" id="PS50112"/>
    </source>
</evidence>
<dbReference type="Pfam" id="PF08448">
    <property type="entry name" value="PAS_4"/>
    <property type="match status" value="1"/>
</dbReference>
<dbReference type="InterPro" id="IPR001610">
    <property type="entry name" value="PAC"/>
</dbReference>
<dbReference type="Gene3D" id="3.30.450.20">
    <property type="entry name" value="PAS domain"/>
    <property type="match status" value="1"/>
</dbReference>
<evidence type="ECO:0000259" key="3">
    <source>
        <dbReference type="PROSITE" id="PS50801"/>
    </source>
</evidence>
<dbReference type="CDD" id="cd07041">
    <property type="entry name" value="STAS_RsbR_RsbS_like"/>
    <property type="match status" value="1"/>
</dbReference>
<protein>
    <submittedName>
        <fullName evidence="4">PAS domain S-box-containing protein</fullName>
    </submittedName>
</protein>
<feature type="domain" description="PAC" evidence="2">
    <location>
        <begin position="87"/>
        <end position="137"/>
    </location>
</feature>
<dbReference type="Pfam" id="PF01740">
    <property type="entry name" value="STAS"/>
    <property type="match status" value="1"/>
</dbReference>
<dbReference type="InterPro" id="IPR036513">
    <property type="entry name" value="STAS_dom_sf"/>
</dbReference>
<dbReference type="NCBIfam" id="TIGR00229">
    <property type="entry name" value="sensory_box"/>
    <property type="match status" value="1"/>
</dbReference>
<dbReference type="SUPFAM" id="SSF52091">
    <property type="entry name" value="SpoIIaa-like"/>
    <property type="match status" value="1"/>
</dbReference>
<name>A0A2V2ZV99_9BACI</name>
<dbReference type="RefSeq" id="WP_110065207.1">
    <property type="nucleotide sequence ID" value="NZ_QGTW01000006.1"/>
</dbReference>
<dbReference type="InterPro" id="IPR002645">
    <property type="entry name" value="STAS_dom"/>
</dbReference>
<sequence length="258" mass="29058">MQDLSTGSIPDHARNELYRQIVENTFETTIVHSDYKVLYINNPGSKMLGAPREDLIGAEVLDIFPDDAKGRIKERIRRALEENEIGALLEQTIVTSDGSILEVELSCHPFPYGEKRAILSVLRDITDKKEMEHEYKKRLNEVSTPIVPVLDGISIIPLVGTIDYDKAQILLETLPTKLKTEKDVKHIIIDFSGIYNIDEVVVDFLIKIEAIMRLLGIQPIITGIRPELAQKALDNMGRSHQSIITMKSVKQALTFLKG</sequence>
<dbReference type="CDD" id="cd00130">
    <property type="entry name" value="PAS"/>
    <property type="match status" value="1"/>
</dbReference>
<feature type="domain" description="STAS" evidence="3">
    <location>
        <begin position="143"/>
        <end position="256"/>
    </location>
</feature>
<proteinExistence type="predicted"/>
<dbReference type="Gene3D" id="3.30.750.24">
    <property type="entry name" value="STAS domain"/>
    <property type="match status" value="1"/>
</dbReference>
<dbReference type="PANTHER" id="PTHR33745:SF8">
    <property type="entry name" value="BLUE-LIGHT PHOTORECEPTOR"/>
    <property type="match status" value="1"/>
</dbReference>
<dbReference type="PROSITE" id="PS50801">
    <property type="entry name" value="STAS"/>
    <property type="match status" value="1"/>
</dbReference>
<evidence type="ECO:0000259" key="2">
    <source>
        <dbReference type="PROSITE" id="PS50113"/>
    </source>
</evidence>
<dbReference type="InterPro" id="IPR000014">
    <property type="entry name" value="PAS"/>
</dbReference>
<comment type="caution">
    <text evidence="4">The sequence shown here is derived from an EMBL/GenBank/DDBJ whole genome shotgun (WGS) entry which is preliminary data.</text>
</comment>
<dbReference type="SUPFAM" id="SSF55785">
    <property type="entry name" value="PYP-like sensor domain (PAS domain)"/>
    <property type="match status" value="1"/>
</dbReference>
<dbReference type="InterPro" id="IPR000700">
    <property type="entry name" value="PAS-assoc_C"/>
</dbReference>
<accession>A0A2V2ZV99</accession>
<reference evidence="4 5" key="1">
    <citation type="submission" date="2018-05" db="EMBL/GenBank/DDBJ databases">
        <title>Freshwater and sediment microbial communities from various areas in North America, analyzing microbe dynamics in response to fracking.</title>
        <authorList>
            <person name="Lamendella R."/>
        </authorList>
    </citation>
    <scope>NUCLEOTIDE SEQUENCE [LARGE SCALE GENOMIC DNA]</scope>
    <source>
        <strain evidence="4 5">15_TX</strain>
    </source>
</reference>
<feature type="domain" description="PAS" evidence="1">
    <location>
        <begin position="14"/>
        <end position="83"/>
    </location>
</feature>
<dbReference type="InterPro" id="IPR051932">
    <property type="entry name" value="Bact_StressResp_Reg"/>
</dbReference>
<dbReference type="PANTHER" id="PTHR33745">
    <property type="entry name" value="RSBT ANTAGONIST PROTEIN RSBS-RELATED"/>
    <property type="match status" value="1"/>
</dbReference>
<dbReference type="EMBL" id="QGTW01000006">
    <property type="protein sequence ID" value="PWW28356.1"/>
    <property type="molecule type" value="Genomic_DNA"/>
</dbReference>
<dbReference type="Proteomes" id="UP000247150">
    <property type="component" value="Unassembled WGS sequence"/>
</dbReference>
<gene>
    <name evidence="4" type="ORF">DFO73_106172</name>
</gene>
<evidence type="ECO:0000313" key="4">
    <source>
        <dbReference type="EMBL" id="PWW28356.1"/>
    </source>
</evidence>